<dbReference type="Gene3D" id="1.50.10.20">
    <property type="match status" value="1"/>
</dbReference>
<dbReference type="PANTHER" id="PTHR47791:SF3">
    <property type="entry name" value="MEIOTICALLY UP-REGULATED GENE 191 PROTEIN"/>
    <property type="match status" value="1"/>
</dbReference>
<dbReference type="AlphaFoldDB" id="A0A0A1SLN2"/>
<protein>
    <recommendedName>
        <fullName evidence="4">Glycosyl hydrolase</fullName>
    </recommendedName>
</protein>
<dbReference type="STRING" id="1531966.A0A0A1SLN2"/>
<accession>A0A0A1SLN2</accession>
<dbReference type="OrthoDB" id="9984024at2759"/>
<evidence type="ECO:0000313" key="2">
    <source>
        <dbReference type="EMBL" id="CEJ81183.1"/>
    </source>
</evidence>
<keyword evidence="1" id="KW-0732">Signal</keyword>
<reference evidence="2 3" key="1">
    <citation type="journal article" date="2015" name="Genome Announc.">
        <title>Draft Genome Sequence and Gene Annotation of the Entomopathogenic Fungus Verticillium hemipterigenum.</title>
        <authorList>
            <person name="Horn F."/>
            <person name="Habel A."/>
            <person name="Scharf D.H."/>
            <person name="Dworschak J."/>
            <person name="Brakhage A.A."/>
            <person name="Guthke R."/>
            <person name="Hertweck C."/>
            <person name="Linde J."/>
        </authorList>
    </citation>
    <scope>NUCLEOTIDE SEQUENCE [LARGE SCALE GENOMIC DNA]</scope>
</reference>
<dbReference type="InterPro" id="IPR053169">
    <property type="entry name" value="MUG_Protein"/>
</dbReference>
<dbReference type="InterPro" id="IPR008928">
    <property type="entry name" value="6-hairpin_glycosidase_sf"/>
</dbReference>
<feature type="chain" id="PRO_5001978598" description="Glycosyl hydrolase" evidence="1">
    <location>
        <begin position="30"/>
        <end position="386"/>
    </location>
</feature>
<dbReference type="GO" id="GO:0005975">
    <property type="term" value="P:carbohydrate metabolic process"/>
    <property type="evidence" value="ECO:0007669"/>
    <property type="project" value="InterPro"/>
</dbReference>
<gene>
    <name evidence="2" type="ORF">VHEMI01327</name>
</gene>
<dbReference type="InterPro" id="IPR005198">
    <property type="entry name" value="Glyco_hydro_76"/>
</dbReference>
<dbReference type="Pfam" id="PF03663">
    <property type="entry name" value="Glyco_hydro_76"/>
    <property type="match status" value="1"/>
</dbReference>
<dbReference type="HOGENOM" id="CLU_028686_0_0_1"/>
<evidence type="ECO:0008006" key="4">
    <source>
        <dbReference type="Google" id="ProtNLM"/>
    </source>
</evidence>
<name>A0A0A1SLN2_9HYPO</name>
<feature type="signal peptide" evidence="1">
    <location>
        <begin position="1"/>
        <end position="29"/>
    </location>
</feature>
<organism evidence="2 3">
    <name type="scientific">[Torrubiella] hemipterigena</name>
    <dbReference type="NCBI Taxonomy" id="1531966"/>
    <lineage>
        <taxon>Eukaryota</taxon>
        <taxon>Fungi</taxon>
        <taxon>Dikarya</taxon>
        <taxon>Ascomycota</taxon>
        <taxon>Pezizomycotina</taxon>
        <taxon>Sordariomycetes</taxon>
        <taxon>Hypocreomycetidae</taxon>
        <taxon>Hypocreales</taxon>
        <taxon>Clavicipitaceae</taxon>
        <taxon>Clavicipitaceae incertae sedis</taxon>
        <taxon>'Torrubiella' clade</taxon>
    </lineage>
</organism>
<evidence type="ECO:0000256" key="1">
    <source>
        <dbReference type="SAM" id="SignalP"/>
    </source>
</evidence>
<dbReference type="SUPFAM" id="SSF48208">
    <property type="entry name" value="Six-hairpin glycosidases"/>
    <property type="match status" value="1"/>
</dbReference>
<dbReference type="EMBL" id="CDHN01000001">
    <property type="protein sequence ID" value="CEJ81183.1"/>
    <property type="molecule type" value="Genomic_DNA"/>
</dbReference>
<evidence type="ECO:0000313" key="3">
    <source>
        <dbReference type="Proteomes" id="UP000039046"/>
    </source>
</evidence>
<sequence>MLSQMSRVLLFKVWAMVALLPYTSTCAAALNGIKASTGQDTVSRRHPPSTNAAREAIDAMNWGFYNITDGRWRTSDAWWLSGNALQTILDYMRATGSKDYLWQAEHTVRMQKKPLPWWPQGGGDFRADSTDDTGWWVLALVSLFDLTGSVEYLDIARRDEEYMYSYWSTSTCGGGIIQDIPNLAYKNAISNELYLKLAASLHNRIPGDHVYLERAVQSWEWFKGSGMINSENLVNDGLAQSSNGTCSNNGATTWTYNQGVIIGGLVELYRATADEEYLAEAKKIADAVLNSSMLSQRGILHEPCDPATDCNSDQAAFKGIFARDLAELDKVLDDRPYKGYLVRNAESAWLRARNSQNFYSVSWTGPFDKATIGSQASAASLLLSAL</sequence>
<dbReference type="PANTHER" id="PTHR47791">
    <property type="entry name" value="MEIOTICALLY UP-REGULATED GENE 191 PROTEIN"/>
    <property type="match status" value="1"/>
</dbReference>
<dbReference type="Proteomes" id="UP000039046">
    <property type="component" value="Unassembled WGS sequence"/>
</dbReference>
<keyword evidence="3" id="KW-1185">Reference proteome</keyword>
<proteinExistence type="predicted"/>